<name>A0A937JMA0_9ACTN</name>
<evidence type="ECO:0000313" key="2">
    <source>
        <dbReference type="EMBL" id="MBL1082106.1"/>
    </source>
</evidence>
<evidence type="ECO:0000256" key="1">
    <source>
        <dbReference type="SAM" id="Coils"/>
    </source>
</evidence>
<comment type="caution">
    <text evidence="2">The sequence shown here is derived from an EMBL/GenBank/DDBJ whole genome shotgun (WGS) entry which is preliminary data.</text>
</comment>
<feature type="coiled-coil region" evidence="1">
    <location>
        <begin position="192"/>
        <end position="219"/>
    </location>
</feature>
<feature type="coiled-coil region" evidence="1">
    <location>
        <begin position="86"/>
        <end position="124"/>
    </location>
</feature>
<dbReference type="AlphaFoldDB" id="A0A937JMA0"/>
<keyword evidence="1" id="KW-0175">Coiled coil</keyword>
<evidence type="ECO:0000313" key="3">
    <source>
        <dbReference type="Proteomes" id="UP000661858"/>
    </source>
</evidence>
<proteinExistence type="predicted"/>
<sequence>MTVRGRGYRPHQVDAYMEALSDSRDAAWERAARLTVLAKEMDAEAAHVREVLASLAPQTYEALGERARRVFQLVVDEAAALGARTRGAAREEVAQAEAYAEAVRREAQEAADALRAEADEYASQLLLAAQTEAEEIRVGARLDVKAERGEELASLRELRQRATGMLVEQAREHAARWEQAECEEAERTAELDARLAERLRRAEAELAEAERALEEAQGCEGYYQEEARVRADDIIAHARLREEEIARETEQVLREHGETWDDVSAHMDSVRDSLISLTGRAALE</sequence>
<gene>
    <name evidence="2" type="ORF">JK359_08940</name>
</gene>
<dbReference type="Proteomes" id="UP000661858">
    <property type="component" value="Unassembled WGS sequence"/>
</dbReference>
<accession>A0A937JMA0</accession>
<keyword evidence="3" id="KW-1185">Reference proteome</keyword>
<organism evidence="2 3">
    <name type="scientific">Streptomyces actinomycinicus</name>
    <dbReference type="NCBI Taxonomy" id="1695166"/>
    <lineage>
        <taxon>Bacteria</taxon>
        <taxon>Bacillati</taxon>
        <taxon>Actinomycetota</taxon>
        <taxon>Actinomycetes</taxon>
        <taxon>Kitasatosporales</taxon>
        <taxon>Streptomycetaceae</taxon>
        <taxon>Streptomyces</taxon>
    </lineage>
</organism>
<reference evidence="2" key="1">
    <citation type="submission" date="2021-01" db="EMBL/GenBank/DDBJ databases">
        <title>WGS of actinomycetes isolated from Thailand.</title>
        <authorList>
            <person name="Thawai C."/>
        </authorList>
    </citation>
    <scope>NUCLEOTIDE SEQUENCE</scope>
    <source>
        <strain evidence="2">RCU-197</strain>
    </source>
</reference>
<dbReference type="EMBL" id="JAERRK010000003">
    <property type="protein sequence ID" value="MBL1082106.1"/>
    <property type="molecule type" value="Genomic_DNA"/>
</dbReference>
<protein>
    <submittedName>
        <fullName evidence="2">Cellulose-binding protein</fullName>
    </submittedName>
</protein>